<accession>A0AAV1DQ40</accession>
<feature type="compositionally biased region" description="Polar residues" evidence="8">
    <location>
        <begin position="213"/>
        <end position="226"/>
    </location>
</feature>
<protein>
    <recommendedName>
        <fullName evidence="6">RING-type E3 ubiquitin transferase BRCA1</fullName>
    </recommendedName>
</protein>
<dbReference type="Gene3D" id="3.40.50.10190">
    <property type="entry name" value="BRCT domain"/>
    <property type="match status" value="1"/>
</dbReference>
<evidence type="ECO:0000256" key="7">
    <source>
        <dbReference type="PROSITE-ProRule" id="PRU00175"/>
    </source>
</evidence>
<comment type="subcellular location">
    <subcellularLocation>
        <location evidence="1">Chromosome</location>
    </subcellularLocation>
</comment>
<feature type="compositionally biased region" description="Basic residues" evidence="8">
    <location>
        <begin position="235"/>
        <end position="244"/>
    </location>
</feature>
<organism evidence="11 12">
    <name type="scientific">Oldenlandia corymbosa var. corymbosa</name>
    <dbReference type="NCBI Taxonomy" id="529605"/>
    <lineage>
        <taxon>Eukaryota</taxon>
        <taxon>Viridiplantae</taxon>
        <taxon>Streptophyta</taxon>
        <taxon>Embryophyta</taxon>
        <taxon>Tracheophyta</taxon>
        <taxon>Spermatophyta</taxon>
        <taxon>Magnoliopsida</taxon>
        <taxon>eudicotyledons</taxon>
        <taxon>Gunneridae</taxon>
        <taxon>Pentapetalae</taxon>
        <taxon>asterids</taxon>
        <taxon>lamiids</taxon>
        <taxon>Gentianales</taxon>
        <taxon>Rubiaceae</taxon>
        <taxon>Rubioideae</taxon>
        <taxon>Spermacoceae</taxon>
        <taxon>Hedyotis-Oldenlandia complex</taxon>
        <taxon>Oldenlandia</taxon>
    </lineage>
</organism>
<keyword evidence="3" id="KW-0479">Metal-binding</keyword>
<dbReference type="SMART" id="SM00292">
    <property type="entry name" value="BRCT"/>
    <property type="match status" value="1"/>
</dbReference>
<dbReference type="EMBL" id="OX459123">
    <property type="protein sequence ID" value="CAI9109971.1"/>
    <property type="molecule type" value="Genomic_DNA"/>
</dbReference>
<sequence>MEEDTPPPPQLRARFPIPGMEAVVATVTGYQGTERFNLIRLIDKAGGNYVGSMSQSITHLVCWKYEGTKYELARGFNTVIVNHQWIEDCITAGRLLPEDKYTDKCGFDVGPLKLNALLIFGTIRYTNWQSEKEKPDKLQATQTSQRLEKRNSDLPEPSHGGRRRRLVKKNIIKEYLHEASDSEQETAGQEDFHEVFDSGAVPSLSARSDENKLNSGNGCDSTSSECGSALAEPSHRRRRRRLVKKNMTDESSSFTFDNKEGSPVLQDLNDLSSRPDVSNNAGSGNERRLSDTHAYDSNCYANGQNRIEGLNDEKQIEGQNDGDAENNYHILELYGDGLQIKGASSDQVNDNREVPPITEPAQMGLSCVICMTDFSATRGVLSCGHRFCFSCIQTWADHRISSQKTSTCPLCMAPFSTITKVDYAVSSDQKIYSQTIPDDDMRMERVFILPGNRTLNILTSPGEPVCCRCHCREPYDLLQRCNVCWNQCIHTFCLDPPMDPWTCWNCKELQRMYLNIR</sequence>
<dbReference type="GO" id="GO:0005694">
    <property type="term" value="C:chromosome"/>
    <property type="evidence" value="ECO:0007669"/>
    <property type="project" value="UniProtKB-SubCell"/>
</dbReference>
<keyword evidence="2" id="KW-0158">Chromosome</keyword>
<gene>
    <name evidence="11" type="ORF">OLC1_LOCUS17736</name>
</gene>
<evidence type="ECO:0000313" key="11">
    <source>
        <dbReference type="EMBL" id="CAI9109971.1"/>
    </source>
</evidence>
<proteinExistence type="predicted"/>
<evidence type="ECO:0000256" key="1">
    <source>
        <dbReference type="ARBA" id="ARBA00004286"/>
    </source>
</evidence>
<feature type="domain" description="BRCT" evidence="10">
    <location>
        <begin position="12"/>
        <end position="103"/>
    </location>
</feature>
<evidence type="ECO:0000256" key="6">
    <source>
        <dbReference type="ARBA" id="ARBA00031556"/>
    </source>
</evidence>
<dbReference type="AlphaFoldDB" id="A0AAV1DQ40"/>
<feature type="compositionally biased region" description="Polar residues" evidence="8">
    <location>
        <begin position="269"/>
        <end position="283"/>
    </location>
</feature>
<feature type="domain" description="RING-type" evidence="9">
    <location>
        <begin position="367"/>
        <end position="411"/>
    </location>
</feature>
<dbReference type="PROSITE" id="PS50089">
    <property type="entry name" value="ZF_RING_2"/>
    <property type="match status" value="1"/>
</dbReference>
<evidence type="ECO:0000259" key="10">
    <source>
        <dbReference type="PROSITE" id="PS50172"/>
    </source>
</evidence>
<evidence type="ECO:0000256" key="2">
    <source>
        <dbReference type="ARBA" id="ARBA00022454"/>
    </source>
</evidence>
<dbReference type="Pfam" id="PF00097">
    <property type="entry name" value="zf-C3HC4"/>
    <property type="match status" value="1"/>
</dbReference>
<dbReference type="Proteomes" id="UP001161247">
    <property type="component" value="Chromosome 6"/>
</dbReference>
<evidence type="ECO:0000256" key="3">
    <source>
        <dbReference type="ARBA" id="ARBA00022723"/>
    </source>
</evidence>
<dbReference type="Gene3D" id="3.30.40.10">
    <property type="entry name" value="Zinc/RING finger domain, C3HC4 (zinc finger)"/>
    <property type="match status" value="1"/>
</dbReference>
<keyword evidence="5" id="KW-0862">Zinc</keyword>
<dbReference type="InterPro" id="IPR001841">
    <property type="entry name" value="Znf_RING"/>
</dbReference>
<name>A0AAV1DQ40_OLDCO</name>
<dbReference type="SUPFAM" id="SSF52113">
    <property type="entry name" value="BRCT domain"/>
    <property type="match status" value="1"/>
</dbReference>
<dbReference type="SMART" id="SM00184">
    <property type="entry name" value="RING"/>
    <property type="match status" value="1"/>
</dbReference>
<evidence type="ECO:0000259" key="9">
    <source>
        <dbReference type="PROSITE" id="PS50089"/>
    </source>
</evidence>
<dbReference type="PROSITE" id="PS00518">
    <property type="entry name" value="ZF_RING_1"/>
    <property type="match status" value="1"/>
</dbReference>
<evidence type="ECO:0000256" key="8">
    <source>
        <dbReference type="SAM" id="MobiDB-lite"/>
    </source>
</evidence>
<feature type="region of interest" description="Disordered" evidence="8">
    <location>
        <begin position="131"/>
        <end position="165"/>
    </location>
</feature>
<dbReference type="PANTHER" id="PTHR47776:SF2">
    <property type="entry name" value="RING-TYPE E3 UBIQUITIN TRANSFERASE BRCA1"/>
    <property type="match status" value="1"/>
</dbReference>
<evidence type="ECO:0000256" key="5">
    <source>
        <dbReference type="ARBA" id="ARBA00022833"/>
    </source>
</evidence>
<dbReference type="PROSITE" id="PS50172">
    <property type="entry name" value="BRCT"/>
    <property type="match status" value="1"/>
</dbReference>
<dbReference type="InterPro" id="IPR017907">
    <property type="entry name" value="Znf_RING_CS"/>
</dbReference>
<evidence type="ECO:0000256" key="4">
    <source>
        <dbReference type="ARBA" id="ARBA00022771"/>
    </source>
</evidence>
<dbReference type="GO" id="GO:0008270">
    <property type="term" value="F:zinc ion binding"/>
    <property type="evidence" value="ECO:0007669"/>
    <property type="project" value="UniProtKB-KW"/>
</dbReference>
<dbReference type="InterPro" id="IPR018957">
    <property type="entry name" value="Znf_C3HC4_RING-type"/>
</dbReference>
<reference evidence="11" key="1">
    <citation type="submission" date="2023-03" db="EMBL/GenBank/DDBJ databases">
        <authorList>
            <person name="Julca I."/>
        </authorList>
    </citation>
    <scope>NUCLEOTIDE SEQUENCE</scope>
</reference>
<keyword evidence="4 7" id="KW-0863">Zinc-finger</keyword>
<dbReference type="SUPFAM" id="SSF57850">
    <property type="entry name" value="RING/U-box"/>
    <property type="match status" value="1"/>
</dbReference>
<dbReference type="PANTHER" id="PTHR47776">
    <property type="entry name" value="F5A8.9 PROTEIN"/>
    <property type="match status" value="1"/>
</dbReference>
<dbReference type="InterPro" id="IPR001357">
    <property type="entry name" value="BRCT_dom"/>
</dbReference>
<keyword evidence="12" id="KW-1185">Reference proteome</keyword>
<evidence type="ECO:0000313" key="12">
    <source>
        <dbReference type="Proteomes" id="UP001161247"/>
    </source>
</evidence>
<dbReference type="InterPro" id="IPR036420">
    <property type="entry name" value="BRCT_dom_sf"/>
</dbReference>
<dbReference type="InterPro" id="IPR013083">
    <property type="entry name" value="Znf_RING/FYVE/PHD"/>
</dbReference>
<dbReference type="Pfam" id="PF12738">
    <property type="entry name" value="PTCB-BRCT"/>
    <property type="match status" value="1"/>
</dbReference>
<feature type="region of interest" description="Disordered" evidence="8">
    <location>
        <begin position="203"/>
        <end position="290"/>
    </location>
</feature>